<dbReference type="Proteomes" id="UP000617628">
    <property type="component" value="Unassembled WGS sequence"/>
</dbReference>
<evidence type="ECO:0000313" key="2">
    <source>
        <dbReference type="Proteomes" id="UP000617628"/>
    </source>
</evidence>
<accession>A0A934RWR2</accession>
<gene>
    <name evidence="1" type="ORF">JIN87_00270</name>
</gene>
<keyword evidence="2" id="KW-1185">Reference proteome</keyword>
<protein>
    <submittedName>
        <fullName evidence="1">Uncharacterized protein</fullName>
    </submittedName>
</protein>
<evidence type="ECO:0000313" key="1">
    <source>
        <dbReference type="EMBL" id="MBK1875274.1"/>
    </source>
</evidence>
<organism evidence="1 2">
    <name type="scientific">Pelagicoccus mobilis</name>
    <dbReference type="NCBI Taxonomy" id="415221"/>
    <lineage>
        <taxon>Bacteria</taxon>
        <taxon>Pseudomonadati</taxon>
        <taxon>Verrucomicrobiota</taxon>
        <taxon>Opitutia</taxon>
        <taxon>Puniceicoccales</taxon>
        <taxon>Pelagicoccaceae</taxon>
        <taxon>Pelagicoccus</taxon>
    </lineage>
</organism>
<proteinExistence type="predicted"/>
<dbReference type="Gene3D" id="3.20.20.80">
    <property type="entry name" value="Glycosidases"/>
    <property type="match status" value="1"/>
</dbReference>
<name>A0A934RWR2_9BACT</name>
<sequence length="702" mass="80224">MNCLVLFRRFQRVCLRFCLFLFWGVSWGVSSETPRFEVVESEEGLELQWDVSNWETVVYLESSQDLGDWDLLLEITRQTDAAGKLSLEGLGEGTFYRLRTDEGWYFLSRPIKKSSVLFTQVPDANEQNVEAFGATGVFWGHMPSRELHVQENMDEWVEKVDGLRALGLDFIGRGEFDWGWAWFIDFEAEPEDHWVRDLDGEFVRYEFMGDLEYKGLRNYWVSHHSPRFLDFMKFQVDKLFEGPVTHVMFDSQTSGTRSVHMFGGDFSPYAMSGFREYMKERYWDSELAEMGIVDIDSFDYGEFLKARGMSRTTYESRMRRITGNIPLYEDFVYFNRKVVNEVMDEVFDYVEGKSPGIPIGSTTSLMEPRGFLFSERMTYLAGELFQQASSVVDGAPLRPILHYRAAEAIGMNLIFFPYPGEWARLVDENRTRQARLWIAQAHAMGAVFTIPKVVWVGGEMGVWNADSELYSDLYRFVGDHARLFDGYRPHARVGYVFPMLASMDAWGIDGTNTAHASMEFLVEENIPFEMIVFGDRDSDLAPSLETLERLEVVFVDGDASYLTDGQEHWLAENGPEMVRFGDRDELVSKLSSKVDVFVGGAAANDWISALPRVSDEAGAPFVVHLVNRVFEPAENRVESHENVRVEIGGGLFSEAISKVLLHRPGEDSEELVVEMTEGGDLVLQVAEIEAWAMLELVRSDSP</sequence>
<dbReference type="EMBL" id="JAENIL010000001">
    <property type="protein sequence ID" value="MBK1875274.1"/>
    <property type="molecule type" value="Genomic_DNA"/>
</dbReference>
<dbReference type="AlphaFoldDB" id="A0A934RWR2"/>
<comment type="caution">
    <text evidence="1">The sequence shown here is derived from an EMBL/GenBank/DDBJ whole genome shotgun (WGS) entry which is preliminary data.</text>
</comment>
<reference evidence="1" key="1">
    <citation type="submission" date="2021-01" db="EMBL/GenBank/DDBJ databases">
        <title>Modified the classification status of verrucomicrobia.</title>
        <authorList>
            <person name="Feng X."/>
        </authorList>
    </citation>
    <scope>NUCLEOTIDE SEQUENCE</scope>
    <source>
        <strain evidence="1">KCTC 13126</strain>
    </source>
</reference>
<dbReference type="RefSeq" id="WP_200353490.1">
    <property type="nucleotide sequence ID" value="NZ_JAENIL010000001.1"/>
</dbReference>